<comment type="caution">
    <text evidence="1">The sequence shown here is derived from an EMBL/GenBank/DDBJ whole genome shotgun (WGS) entry which is preliminary data.</text>
</comment>
<dbReference type="EMBL" id="CZCU02000155">
    <property type="protein sequence ID" value="VXD23403.1"/>
    <property type="molecule type" value="Genomic_DNA"/>
</dbReference>
<name>A0A7Z9E3L0_9CYAN</name>
<dbReference type="Proteomes" id="UP000184550">
    <property type="component" value="Unassembled WGS sequence"/>
</dbReference>
<organism evidence="1 2">
    <name type="scientific">Planktothrix serta PCC 8927</name>
    <dbReference type="NCBI Taxonomy" id="671068"/>
    <lineage>
        <taxon>Bacteria</taxon>
        <taxon>Bacillati</taxon>
        <taxon>Cyanobacteriota</taxon>
        <taxon>Cyanophyceae</taxon>
        <taxon>Oscillatoriophycideae</taxon>
        <taxon>Oscillatoriales</taxon>
        <taxon>Microcoleaceae</taxon>
        <taxon>Planktothrix</taxon>
    </lineage>
</organism>
<proteinExistence type="predicted"/>
<accession>A0A7Z9E3L0</accession>
<reference evidence="1" key="1">
    <citation type="submission" date="2019-10" db="EMBL/GenBank/DDBJ databases">
        <authorList>
            <consortium name="Genoscope - CEA"/>
            <person name="William W."/>
        </authorList>
    </citation>
    <scope>NUCLEOTIDE SEQUENCE [LARGE SCALE GENOMIC DNA]</scope>
    <source>
        <strain evidence="1">BBR_PRJEB10992</strain>
    </source>
</reference>
<evidence type="ECO:0000313" key="1">
    <source>
        <dbReference type="EMBL" id="VXD23403.1"/>
    </source>
</evidence>
<gene>
    <name evidence="1" type="ORF">PL8927_780073</name>
</gene>
<evidence type="ECO:0000313" key="2">
    <source>
        <dbReference type="Proteomes" id="UP000184550"/>
    </source>
</evidence>
<protein>
    <submittedName>
        <fullName evidence="1">Uncharacterized protein</fullName>
    </submittedName>
</protein>
<keyword evidence="2" id="KW-1185">Reference proteome</keyword>
<sequence length="128" mass="14239">MTVGCSKSASEDAPPASPSPPLPLFPVPCSLFPIPRVILITTRDCAESYRQDVLSYYYRHSIDNRVRLESEFRGELIMLEKLLLAAFITLSLHLQFGVNWLSSKPASSSGIALQMDMGRIVLSQKIIK</sequence>
<dbReference type="AlphaFoldDB" id="A0A7Z9E3L0"/>